<dbReference type="GO" id="GO:0003677">
    <property type="term" value="F:DNA binding"/>
    <property type="evidence" value="ECO:0007669"/>
    <property type="project" value="UniProtKB-KW"/>
</dbReference>
<dbReference type="KEGG" id="cdet:87938674"/>
<dbReference type="SUPFAM" id="SSF57701">
    <property type="entry name" value="Zn2/Cys6 DNA-binding domain"/>
    <property type="match status" value="1"/>
</dbReference>
<dbReference type="PANTHER" id="PTHR47840:SF1">
    <property type="entry name" value="ZN(II)2CYS6 TRANSCRIPTION FACTOR (EUROFUNG)"/>
    <property type="match status" value="1"/>
</dbReference>
<dbReference type="PROSITE" id="PS00463">
    <property type="entry name" value="ZN2_CY6_FUNGAL_1"/>
    <property type="match status" value="1"/>
</dbReference>
<dbReference type="InterPro" id="IPR001138">
    <property type="entry name" value="Zn2Cys6_DnaBD"/>
</dbReference>
<keyword evidence="2" id="KW-0804">Transcription</keyword>
<feature type="domain" description="Zn(2)-C6 fungal-type" evidence="5">
    <location>
        <begin position="36"/>
        <end position="69"/>
    </location>
</feature>
<evidence type="ECO:0000259" key="5">
    <source>
        <dbReference type="PROSITE" id="PS50048"/>
    </source>
</evidence>
<dbReference type="GO" id="GO:0008270">
    <property type="term" value="F:zinc ion binding"/>
    <property type="evidence" value="ECO:0007669"/>
    <property type="project" value="InterPro"/>
</dbReference>
<keyword evidence="6" id="KW-0238">DNA-binding</keyword>
<evidence type="ECO:0000256" key="4">
    <source>
        <dbReference type="SAM" id="MobiDB-lite"/>
    </source>
</evidence>
<dbReference type="EMBL" id="CP137305">
    <property type="protein sequence ID" value="WQF77157.1"/>
    <property type="molecule type" value="Genomic_DNA"/>
</dbReference>
<evidence type="ECO:0000256" key="3">
    <source>
        <dbReference type="ARBA" id="ARBA00023242"/>
    </source>
</evidence>
<dbReference type="GO" id="GO:0000981">
    <property type="term" value="F:DNA-binding transcription factor activity, RNA polymerase II-specific"/>
    <property type="evidence" value="ECO:0007669"/>
    <property type="project" value="InterPro"/>
</dbReference>
<name>A0AAX4I1C7_9PEZI</name>
<evidence type="ECO:0000256" key="2">
    <source>
        <dbReference type="ARBA" id="ARBA00023163"/>
    </source>
</evidence>
<dbReference type="CDD" id="cd00067">
    <property type="entry name" value="GAL4"/>
    <property type="match status" value="1"/>
</dbReference>
<evidence type="ECO:0000313" key="7">
    <source>
        <dbReference type="Proteomes" id="UP001322277"/>
    </source>
</evidence>
<organism evidence="6 7">
    <name type="scientific">Colletotrichum destructivum</name>
    <dbReference type="NCBI Taxonomy" id="34406"/>
    <lineage>
        <taxon>Eukaryota</taxon>
        <taxon>Fungi</taxon>
        <taxon>Dikarya</taxon>
        <taxon>Ascomycota</taxon>
        <taxon>Pezizomycotina</taxon>
        <taxon>Sordariomycetes</taxon>
        <taxon>Hypocreomycetidae</taxon>
        <taxon>Glomerellales</taxon>
        <taxon>Glomerellaceae</taxon>
        <taxon>Colletotrichum</taxon>
        <taxon>Colletotrichum destructivum species complex</taxon>
    </lineage>
</organism>
<dbReference type="Pfam" id="PF00172">
    <property type="entry name" value="Zn_clus"/>
    <property type="match status" value="1"/>
</dbReference>
<feature type="region of interest" description="Disordered" evidence="4">
    <location>
        <begin position="627"/>
        <end position="652"/>
    </location>
</feature>
<dbReference type="Proteomes" id="UP001322277">
    <property type="component" value="Chromosome 1"/>
</dbReference>
<dbReference type="GeneID" id="87938674"/>
<dbReference type="AlphaFoldDB" id="A0AAX4I1C7"/>
<dbReference type="PANTHER" id="PTHR47840">
    <property type="entry name" value="ZN(II)2CYS6 TRANSCRIPTION FACTOR (EUROFUNG)-RELATED"/>
    <property type="match status" value="1"/>
</dbReference>
<dbReference type="PROSITE" id="PS50048">
    <property type="entry name" value="ZN2_CY6_FUNGAL_2"/>
    <property type="match status" value="1"/>
</dbReference>
<feature type="compositionally biased region" description="Low complexity" evidence="4">
    <location>
        <begin position="131"/>
        <end position="143"/>
    </location>
</feature>
<keyword evidence="1" id="KW-0805">Transcription regulation</keyword>
<dbReference type="SMART" id="SM00066">
    <property type="entry name" value="GAL4"/>
    <property type="match status" value="1"/>
</dbReference>
<reference evidence="7" key="1">
    <citation type="journal article" date="2023" name="bioRxiv">
        <title>Complete genome of the Medicago anthracnose fungus, Colletotrichum destructivum, reveals a mini-chromosome-like region within a core chromosome.</title>
        <authorList>
            <person name="Lapalu N."/>
            <person name="Simon A."/>
            <person name="Lu A."/>
            <person name="Plaumann P.-L."/>
            <person name="Amselem J."/>
            <person name="Pigne S."/>
            <person name="Auger A."/>
            <person name="Koch C."/>
            <person name="Dallery J.-F."/>
            <person name="O'Connell R.J."/>
        </authorList>
    </citation>
    <scope>NUCLEOTIDE SEQUENCE [LARGE SCALE GENOMIC DNA]</scope>
    <source>
        <strain evidence="7">CBS 520.97</strain>
    </source>
</reference>
<accession>A0AAX4I1C7</accession>
<keyword evidence="7" id="KW-1185">Reference proteome</keyword>
<gene>
    <name evidence="6" type="ORF">CDEST_02171</name>
</gene>
<sequence>MPTSRVERSRKTLSRAHELHNESEARRKKVRKGTHSCWECRRRKMKCIFGSPTDTVCVSCQRRGAKCVAQEFPEEISPSLDRSLQMGDRMVRVETLVEQLLKKVSNGSDFISADTTREDEARATQGRLTPTSTSCQSSQLSSSYEHSVDTEKVEYEIPTGGAWLPKSKNARGQLVTPRKYETLSRILHKYLPLPKDSEIILKAHSNISTLFNQMLTVPYKDLDRSDPKASEGLLERPEPYAHPVFIARYMLHVATFLQHLPPNSHEVARRLSEPPCEMMNRLADAAISLVTTNDDLVGSVEGLECVMLESLYQTNGGNLRKGLIAIRRAMVVAQLMGFHKPGSQAQGKVLDPDKKAYTEFIWFRIVFAERHLCLMLGFPQGTLDQSMASKAMLAGDTPMGRLERVHCVVASRLLERNQSDPSSQDFALTQELDAELLRAAEGLPSKWWLAANLATVVNKPEAMFWDMRRQFHQLFHYNLLNQLHLPYMLRSSSTGHKFDYSLITCVNASREVLSRFITFRSFSRVSLCCRTIDFFALMAAMTLQIAHLDGHRRSAAALARSKWQELPAAKTENLLAHQRPADRAMIEQTQESMEEVSRLHADALSAQSADLLRRLLAIESEAASGHAHRADSVSVEAPHTAEELDEEPSEDSSGAVRVYIPYFGVINIAREGVISKETSINCDEGLTIETESGRRELSIQPAAIGDDLIATQVVVQTPRSTSEVFLQQCGDPIVTAGVDDWAFQGVDMAFFDNLMRGAGDDVNLNLELPAWSTKS</sequence>
<dbReference type="InterPro" id="IPR036864">
    <property type="entry name" value="Zn2-C6_fun-type_DNA-bd_sf"/>
</dbReference>
<dbReference type="RefSeq" id="XP_062774381.1">
    <property type="nucleotide sequence ID" value="XM_062918330.1"/>
</dbReference>
<feature type="region of interest" description="Disordered" evidence="4">
    <location>
        <begin position="112"/>
        <end position="144"/>
    </location>
</feature>
<dbReference type="Gene3D" id="4.10.240.10">
    <property type="entry name" value="Zn(2)-C6 fungal-type DNA-binding domain"/>
    <property type="match status" value="1"/>
</dbReference>
<protein>
    <submittedName>
        <fullName evidence="6">Zn(2)Cys(6) fungal-type DNA-binding domain-containing protein</fullName>
    </submittedName>
</protein>
<dbReference type="CDD" id="cd12148">
    <property type="entry name" value="fungal_TF_MHR"/>
    <property type="match status" value="1"/>
</dbReference>
<keyword evidence="3" id="KW-0539">Nucleus</keyword>
<proteinExistence type="predicted"/>
<evidence type="ECO:0000313" key="6">
    <source>
        <dbReference type="EMBL" id="WQF77157.1"/>
    </source>
</evidence>
<evidence type="ECO:0000256" key="1">
    <source>
        <dbReference type="ARBA" id="ARBA00023015"/>
    </source>
</evidence>